<dbReference type="Proteomes" id="UP000249165">
    <property type="component" value="Unassembled WGS sequence"/>
</dbReference>
<keyword evidence="16" id="KW-1185">Reference proteome</keyword>
<gene>
    <name evidence="15" type="ORF">ATI53_100195</name>
</gene>
<comment type="caution">
    <text evidence="15">The sequence shown here is derived from an EMBL/GenBank/DDBJ whole genome shotgun (WGS) entry which is preliminary data.</text>
</comment>
<feature type="transmembrane region" description="Helical" evidence="13">
    <location>
        <begin position="14"/>
        <end position="33"/>
    </location>
</feature>
<dbReference type="SUPFAM" id="SSF81342">
    <property type="entry name" value="Transmembrane di-heme cytochromes"/>
    <property type="match status" value="1"/>
</dbReference>
<evidence type="ECO:0000259" key="14">
    <source>
        <dbReference type="Pfam" id="PF01292"/>
    </source>
</evidence>
<dbReference type="GO" id="GO:0046872">
    <property type="term" value="F:metal ion binding"/>
    <property type="evidence" value="ECO:0007669"/>
    <property type="project" value="UniProtKB-KW"/>
</dbReference>
<proteinExistence type="inferred from homology"/>
<protein>
    <submittedName>
        <fullName evidence="15">Cytochrome b561</fullName>
    </submittedName>
</protein>
<accession>A0A327YSC5</accession>
<evidence type="ECO:0000256" key="8">
    <source>
        <dbReference type="ARBA" id="ARBA00022982"/>
    </source>
</evidence>
<dbReference type="PANTHER" id="PTHR30529">
    <property type="entry name" value="CYTOCHROME B561"/>
    <property type="match status" value="1"/>
</dbReference>
<dbReference type="GO" id="GO:0005886">
    <property type="term" value="C:plasma membrane"/>
    <property type="evidence" value="ECO:0007669"/>
    <property type="project" value="UniProtKB-SubCell"/>
</dbReference>
<keyword evidence="7" id="KW-0479">Metal-binding</keyword>
<evidence type="ECO:0000256" key="11">
    <source>
        <dbReference type="ARBA" id="ARBA00023136"/>
    </source>
</evidence>
<evidence type="ECO:0000256" key="7">
    <source>
        <dbReference type="ARBA" id="ARBA00022723"/>
    </source>
</evidence>
<comment type="subcellular location">
    <subcellularLocation>
        <location evidence="2">Cell membrane</location>
        <topology evidence="2">Multi-pass membrane protein</topology>
    </subcellularLocation>
</comment>
<reference evidence="15 16" key="1">
    <citation type="submission" date="2018-06" db="EMBL/GenBank/DDBJ databases">
        <title>Genomic Encyclopedia of Archaeal and Bacterial Type Strains, Phase II (KMG-II): from individual species to whole genera.</title>
        <authorList>
            <person name="Goeker M."/>
        </authorList>
    </citation>
    <scope>NUCLEOTIDE SEQUENCE [LARGE SCALE GENOMIC DNA]</scope>
    <source>
        <strain evidence="15 16">DSM 22011</strain>
    </source>
</reference>
<keyword evidence="10" id="KW-0408">Iron</keyword>
<evidence type="ECO:0000256" key="5">
    <source>
        <dbReference type="ARBA" id="ARBA00022617"/>
    </source>
</evidence>
<evidence type="ECO:0000313" key="15">
    <source>
        <dbReference type="EMBL" id="RAK23988.1"/>
    </source>
</evidence>
<dbReference type="GO" id="GO:0009055">
    <property type="term" value="F:electron transfer activity"/>
    <property type="evidence" value="ECO:0007669"/>
    <property type="project" value="InterPro"/>
</dbReference>
<evidence type="ECO:0000256" key="6">
    <source>
        <dbReference type="ARBA" id="ARBA00022692"/>
    </source>
</evidence>
<keyword evidence="9 13" id="KW-1133">Transmembrane helix</keyword>
<dbReference type="AlphaFoldDB" id="A0A327YSC5"/>
<keyword evidence="11 13" id="KW-0472">Membrane</keyword>
<dbReference type="EMBL" id="QLMG01000001">
    <property type="protein sequence ID" value="RAK23988.1"/>
    <property type="molecule type" value="Genomic_DNA"/>
</dbReference>
<organism evidence="15 16">
    <name type="scientific">Salipiger aestuarii</name>
    <dbReference type="NCBI Taxonomy" id="568098"/>
    <lineage>
        <taxon>Bacteria</taxon>
        <taxon>Pseudomonadati</taxon>
        <taxon>Pseudomonadota</taxon>
        <taxon>Alphaproteobacteria</taxon>
        <taxon>Rhodobacterales</taxon>
        <taxon>Roseobacteraceae</taxon>
        <taxon>Salipiger</taxon>
    </lineage>
</organism>
<sequence>MDSPQPRYKTPQRLLHWLTVLLVLTTIPAGLVMVQDGLPRAVQNTLFFYHKNIGPVILLVVLLRIAIRAVLPHLPHPDSLPRLQAFAAEAVHALLYLALVAMALSGIVRVKAGAYPIELWDPLFDGLIGRNEALARSAEAFHGKAWIVVVLLVTAHAGAAALHGLMKKDGIFSRMWPPV</sequence>
<dbReference type="GO" id="GO:0020037">
    <property type="term" value="F:heme binding"/>
    <property type="evidence" value="ECO:0007669"/>
    <property type="project" value="TreeGrafter"/>
</dbReference>
<dbReference type="Gene3D" id="1.20.950.20">
    <property type="entry name" value="Transmembrane di-heme cytochromes, Chain C"/>
    <property type="match status" value="1"/>
</dbReference>
<feature type="transmembrane region" description="Helical" evidence="13">
    <location>
        <begin position="53"/>
        <end position="71"/>
    </location>
</feature>
<evidence type="ECO:0000256" key="10">
    <source>
        <dbReference type="ARBA" id="ARBA00023004"/>
    </source>
</evidence>
<dbReference type="PANTHER" id="PTHR30529:SF1">
    <property type="entry name" value="CYTOCHROME B561 HOMOLOG 2"/>
    <property type="match status" value="1"/>
</dbReference>
<evidence type="ECO:0000256" key="12">
    <source>
        <dbReference type="ARBA" id="ARBA00037975"/>
    </source>
</evidence>
<keyword evidence="3" id="KW-0813">Transport</keyword>
<evidence type="ECO:0000256" key="3">
    <source>
        <dbReference type="ARBA" id="ARBA00022448"/>
    </source>
</evidence>
<evidence type="ECO:0000313" key="16">
    <source>
        <dbReference type="Proteomes" id="UP000249165"/>
    </source>
</evidence>
<evidence type="ECO:0000256" key="2">
    <source>
        <dbReference type="ARBA" id="ARBA00004651"/>
    </source>
</evidence>
<dbReference type="InterPro" id="IPR052168">
    <property type="entry name" value="Cytochrome_b561_oxidase"/>
</dbReference>
<feature type="transmembrane region" description="Helical" evidence="13">
    <location>
        <begin position="83"/>
        <end position="108"/>
    </location>
</feature>
<keyword evidence="4" id="KW-1003">Cell membrane</keyword>
<dbReference type="Pfam" id="PF01292">
    <property type="entry name" value="Ni_hydr_CYTB"/>
    <property type="match status" value="1"/>
</dbReference>
<keyword evidence="5" id="KW-0349">Heme</keyword>
<dbReference type="OrthoDB" id="8156287at2"/>
<evidence type="ECO:0000256" key="4">
    <source>
        <dbReference type="ARBA" id="ARBA00022475"/>
    </source>
</evidence>
<evidence type="ECO:0000256" key="9">
    <source>
        <dbReference type="ARBA" id="ARBA00022989"/>
    </source>
</evidence>
<dbReference type="RefSeq" id="WP_009506319.1">
    <property type="nucleotide sequence ID" value="NZ_LIGK01000002.1"/>
</dbReference>
<feature type="transmembrane region" description="Helical" evidence="13">
    <location>
        <begin position="145"/>
        <end position="165"/>
    </location>
</feature>
<evidence type="ECO:0000256" key="1">
    <source>
        <dbReference type="ARBA" id="ARBA00001970"/>
    </source>
</evidence>
<dbReference type="InterPro" id="IPR011577">
    <property type="entry name" value="Cyt_b561_bac/Ni-Hgenase"/>
</dbReference>
<dbReference type="GO" id="GO:0022904">
    <property type="term" value="P:respiratory electron transport chain"/>
    <property type="evidence" value="ECO:0007669"/>
    <property type="project" value="InterPro"/>
</dbReference>
<keyword evidence="6 13" id="KW-0812">Transmembrane</keyword>
<comment type="similarity">
    <text evidence="12">Belongs to the cytochrome b561 family.</text>
</comment>
<name>A0A327YSC5_9RHOB</name>
<dbReference type="InterPro" id="IPR016174">
    <property type="entry name" value="Di-haem_cyt_TM"/>
</dbReference>
<comment type="cofactor">
    <cofactor evidence="1">
        <name>heme b</name>
        <dbReference type="ChEBI" id="CHEBI:60344"/>
    </cofactor>
</comment>
<evidence type="ECO:0000256" key="13">
    <source>
        <dbReference type="SAM" id="Phobius"/>
    </source>
</evidence>
<feature type="domain" description="Cytochrome b561 bacterial/Ni-hydrogenase" evidence="14">
    <location>
        <begin position="7"/>
        <end position="177"/>
    </location>
</feature>
<keyword evidence="8" id="KW-0249">Electron transport</keyword>